<dbReference type="Pfam" id="PF01497">
    <property type="entry name" value="Peripla_BP_2"/>
    <property type="match status" value="1"/>
</dbReference>
<dbReference type="PROSITE" id="PS01124">
    <property type="entry name" value="HTH_ARAC_FAMILY_2"/>
    <property type="match status" value="1"/>
</dbReference>
<keyword evidence="4" id="KW-0732">Signal</keyword>
<reference evidence="10" key="1">
    <citation type="journal article" date="2014" name="Int. J. Syst. Evol. Microbiol.">
        <title>Complete genome sequence of Corynebacterium casei LMG S-19264T (=DSM 44701T), isolated from a smear-ripened cheese.</title>
        <authorList>
            <consortium name="US DOE Joint Genome Institute (JGI-PGF)"/>
            <person name="Walter F."/>
            <person name="Albersmeier A."/>
            <person name="Kalinowski J."/>
            <person name="Ruckert C."/>
        </authorList>
    </citation>
    <scope>NUCLEOTIDE SEQUENCE</scope>
    <source>
        <strain evidence="10">CGMCC 1.15760</strain>
    </source>
</reference>
<keyword evidence="5" id="KW-0805">Transcription regulation</keyword>
<dbReference type="Gene3D" id="1.10.10.60">
    <property type="entry name" value="Homeodomain-like"/>
    <property type="match status" value="2"/>
</dbReference>
<evidence type="ECO:0000256" key="5">
    <source>
        <dbReference type="ARBA" id="ARBA00023015"/>
    </source>
</evidence>
<dbReference type="PANTHER" id="PTHR30532:SF26">
    <property type="entry name" value="IRON(3+)-HYDROXAMATE-BINDING PROTEIN FHUD"/>
    <property type="match status" value="1"/>
</dbReference>
<dbReference type="PROSITE" id="PS50983">
    <property type="entry name" value="FE_B12_PBP"/>
    <property type="match status" value="1"/>
</dbReference>
<dbReference type="Pfam" id="PF12833">
    <property type="entry name" value="HTH_18"/>
    <property type="match status" value="1"/>
</dbReference>
<evidence type="ECO:0000256" key="2">
    <source>
        <dbReference type="ARBA" id="ARBA00008814"/>
    </source>
</evidence>
<dbReference type="GO" id="GO:0030288">
    <property type="term" value="C:outer membrane-bounded periplasmic space"/>
    <property type="evidence" value="ECO:0007669"/>
    <property type="project" value="TreeGrafter"/>
</dbReference>
<gene>
    <name evidence="10" type="ORF">GCM10007425_01410</name>
</gene>
<dbReference type="PANTHER" id="PTHR30532">
    <property type="entry name" value="IRON III DICITRATE-BINDING PERIPLASMIC PROTEIN"/>
    <property type="match status" value="1"/>
</dbReference>
<name>A0A917FUU1_9BACI</name>
<evidence type="ECO:0000256" key="1">
    <source>
        <dbReference type="ARBA" id="ARBA00004193"/>
    </source>
</evidence>
<dbReference type="InterPro" id="IPR018060">
    <property type="entry name" value="HTH_AraC"/>
</dbReference>
<evidence type="ECO:0000256" key="7">
    <source>
        <dbReference type="ARBA" id="ARBA00023163"/>
    </source>
</evidence>
<dbReference type="Proteomes" id="UP000616608">
    <property type="component" value="Unassembled WGS sequence"/>
</dbReference>
<evidence type="ECO:0000313" key="10">
    <source>
        <dbReference type="EMBL" id="GGG10844.1"/>
    </source>
</evidence>
<evidence type="ECO:0000256" key="4">
    <source>
        <dbReference type="ARBA" id="ARBA00022729"/>
    </source>
</evidence>
<dbReference type="AlphaFoldDB" id="A0A917FUU1"/>
<dbReference type="InterPro" id="IPR018062">
    <property type="entry name" value="HTH_AraC-typ_CS"/>
</dbReference>
<evidence type="ECO:0000256" key="6">
    <source>
        <dbReference type="ARBA" id="ARBA00023125"/>
    </source>
</evidence>
<dbReference type="GO" id="GO:0005886">
    <property type="term" value="C:plasma membrane"/>
    <property type="evidence" value="ECO:0007669"/>
    <property type="project" value="UniProtKB-SubCell"/>
</dbReference>
<keyword evidence="11" id="KW-1185">Reference proteome</keyword>
<comment type="subcellular location">
    <subcellularLocation>
        <location evidence="1">Cell membrane</location>
        <topology evidence="1">Lipid-anchor</topology>
    </subcellularLocation>
</comment>
<dbReference type="EMBL" id="BMJT01000001">
    <property type="protein sequence ID" value="GGG10844.1"/>
    <property type="molecule type" value="Genomic_DNA"/>
</dbReference>
<feature type="domain" description="Fe/B12 periplasmic-binding" evidence="9">
    <location>
        <begin position="364"/>
        <end position="612"/>
    </location>
</feature>
<dbReference type="InterPro" id="IPR009057">
    <property type="entry name" value="Homeodomain-like_sf"/>
</dbReference>
<proteinExistence type="inferred from homology"/>
<dbReference type="InterPro" id="IPR002491">
    <property type="entry name" value="ABC_transptr_periplasmic_BD"/>
</dbReference>
<comment type="caution">
    <text evidence="10">The sequence shown here is derived from an EMBL/GenBank/DDBJ whole genome shotgun (WGS) entry which is preliminary data.</text>
</comment>
<evidence type="ECO:0000256" key="3">
    <source>
        <dbReference type="ARBA" id="ARBA00022448"/>
    </source>
</evidence>
<dbReference type="SUPFAM" id="SSF46689">
    <property type="entry name" value="Homeodomain-like"/>
    <property type="match status" value="2"/>
</dbReference>
<evidence type="ECO:0000259" key="9">
    <source>
        <dbReference type="PROSITE" id="PS50983"/>
    </source>
</evidence>
<evidence type="ECO:0000259" key="8">
    <source>
        <dbReference type="PROSITE" id="PS01124"/>
    </source>
</evidence>
<dbReference type="PROSITE" id="PS00041">
    <property type="entry name" value="HTH_ARAC_FAMILY_1"/>
    <property type="match status" value="1"/>
</dbReference>
<dbReference type="SMART" id="SM00342">
    <property type="entry name" value="HTH_ARAC"/>
    <property type="match status" value="1"/>
</dbReference>
<comment type="similarity">
    <text evidence="2">Belongs to the bacterial solute-binding protein 8 family.</text>
</comment>
<protein>
    <recommendedName>
        <fullName evidence="12">Helix-turn-helix domain-containing protein</fullName>
    </recommendedName>
</protein>
<keyword evidence="3" id="KW-0813">Transport</keyword>
<dbReference type="InterPro" id="IPR051313">
    <property type="entry name" value="Bact_iron-sidero_bind"/>
</dbReference>
<dbReference type="GO" id="GO:0003700">
    <property type="term" value="F:DNA-binding transcription factor activity"/>
    <property type="evidence" value="ECO:0007669"/>
    <property type="project" value="InterPro"/>
</dbReference>
<dbReference type="RefSeq" id="WP_188613093.1">
    <property type="nucleotide sequence ID" value="NZ_BMJT01000001.1"/>
</dbReference>
<evidence type="ECO:0000313" key="11">
    <source>
        <dbReference type="Proteomes" id="UP000616608"/>
    </source>
</evidence>
<dbReference type="GO" id="GO:1901678">
    <property type="term" value="P:iron coordination entity transport"/>
    <property type="evidence" value="ECO:0007669"/>
    <property type="project" value="UniProtKB-ARBA"/>
</dbReference>
<feature type="domain" description="HTH araC/xylS-type" evidence="8">
    <location>
        <begin position="165"/>
        <end position="263"/>
    </location>
</feature>
<dbReference type="SUPFAM" id="SSF53807">
    <property type="entry name" value="Helical backbone' metal receptor"/>
    <property type="match status" value="1"/>
</dbReference>
<organism evidence="10 11">
    <name type="scientific">Lysinibacillus alkalisoli</name>
    <dbReference type="NCBI Taxonomy" id="1911548"/>
    <lineage>
        <taxon>Bacteria</taxon>
        <taxon>Bacillati</taxon>
        <taxon>Bacillota</taxon>
        <taxon>Bacilli</taxon>
        <taxon>Bacillales</taxon>
        <taxon>Bacillaceae</taxon>
        <taxon>Lysinibacillus</taxon>
    </lineage>
</organism>
<dbReference type="Gene3D" id="3.40.50.1980">
    <property type="entry name" value="Nitrogenase molybdenum iron protein domain"/>
    <property type="match status" value="2"/>
</dbReference>
<accession>A0A917FUU1</accession>
<sequence length="612" mass="69992">MNSSQYIHLWNDVDAIIVDIRHHSHHLDSKPLPSNAFIFVERGSTQITCQNELIMLSKFQTAHFIKGSKIQFVSSKDFSYYLIFYKVRKRDIKETTYDVLPWETNFYVTIQNAIPTWQLIYEMEQAWQTQYPLKKLQMKGLFHQFIYEVAKSQQQGIVAKRDSVADAIFYIQQHYAEPLTLDKIAHDLNYSAPHLSLLFKERTGQTMIDYVIQKRLQVASILLIETDATLQEIAQHIGYKDPYYFSRLFKEHQNCSPLQYRKRTVMNSQPTNHTKNIQLLSIVYDSLSRYIESDSQYEEEENLSMIANTKQSFVATLLICFSLLLTGCATDQAKTQSQNNATTSEMYTYKGANGEVEIPKHPKRVVVLADQLVGHVLALDVPIVGLSKLALQNPYFAGKVDGIESVGDTYSLEKITELKPDLIIALAGMDGYQEFEKIAPTVGIPYGEKNYKEQIEEFGIMLHREKEAQQWLQTWEASIAKVKPEIQQVVGEKTISIIGGTDKSLMAFSQNYGRGGEIVFGELELEMPDKVAQDTKETGWAQISMEVLQDYTGDYLIVENDSLPYLEKSPLWSELPAVQNNNIHIIDSKAAYFNDPVSLDRQLADLTAFFLP</sequence>
<keyword evidence="7" id="KW-0804">Transcription</keyword>
<keyword evidence="6" id="KW-0238">DNA-binding</keyword>
<evidence type="ECO:0008006" key="12">
    <source>
        <dbReference type="Google" id="ProtNLM"/>
    </source>
</evidence>
<reference evidence="10" key="2">
    <citation type="submission" date="2020-09" db="EMBL/GenBank/DDBJ databases">
        <authorList>
            <person name="Sun Q."/>
            <person name="Zhou Y."/>
        </authorList>
    </citation>
    <scope>NUCLEOTIDE SEQUENCE</scope>
    <source>
        <strain evidence="10">CGMCC 1.15760</strain>
    </source>
</reference>
<dbReference type="GO" id="GO:0043565">
    <property type="term" value="F:sequence-specific DNA binding"/>
    <property type="evidence" value="ECO:0007669"/>
    <property type="project" value="InterPro"/>
</dbReference>